<dbReference type="PROSITE" id="PS51318">
    <property type="entry name" value="TAT"/>
    <property type="match status" value="1"/>
</dbReference>
<organism evidence="3 4">
    <name type="scientific">Streptomyces edwardsiae</name>
    <dbReference type="NCBI Taxonomy" id="3075527"/>
    <lineage>
        <taxon>Bacteria</taxon>
        <taxon>Bacillati</taxon>
        <taxon>Actinomycetota</taxon>
        <taxon>Actinomycetes</taxon>
        <taxon>Kitasatosporales</taxon>
        <taxon>Streptomycetaceae</taxon>
        <taxon>Streptomyces</taxon>
    </lineage>
</organism>
<sequence>MSLPLTRRIARAALLVAAGAAAGVGAAGTASAAPELPAAPNLGGVTALDGSAVDDVAQSTGAASKVAPVGKTVKKTAGSLTKGAPVKGLPVG</sequence>
<keyword evidence="3" id="KW-0067">ATP-binding</keyword>
<evidence type="ECO:0000313" key="2">
    <source>
        <dbReference type="EMBL" id="MDT0398182.1"/>
    </source>
</evidence>
<protein>
    <submittedName>
        <fullName evidence="3">ATP-binding protein</fullName>
    </submittedName>
</protein>
<accession>A0ABU2Q935</accession>
<keyword evidence="1" id="KW-0732">Signal</keyword>
<dbReference type="EMBL" id="JAVRFB010000001">
    <property type="protein sequence ID" value="MDT0400537.1"/>
    <property type="molecule type" value="Genomic_DNA"/>
</dbReference>
<comment type="caution">
    <text evidence="3">The sequence shown here is derived from an EMBL/GenBank/DDBJ whole genome shotgun (WGS) entry which is preliminary data.</text>
</comment>
<evidence type="ECO:0000313" key="4">
    <source>
        <dbReference type="Proteomes" id="UP001180503"/>
    </source>
</evidence>
<keyword evidence="3" id="KW-0547">Nucleotide-binding</keyword>
<dbReference type="EMBL" id="JAVRFA010000044">
    <property type="protein sequence ID" value="MDT0398182.1"/>
    <property type="molecule type" value="Genomic_DNA"/>
</dbReference>
<keyword evidence="5" id="KW-1185">Reference proteome</keyword>
<reference evidence="3" key="2">
    <citation type="submission" date="2024-05" db="EMBL/GenBank/DDBJ databases">
        <title>30 novel species of actinomycetes from the DSMZ collection.</title>
        <authorList>
            <person name="Nouioui I."/>
        </authorList>
    </citation>
    <scope>NUCLEOTIDE SEQUENCE</scope>
    <source>
        <strain evidence="3">DSM 41635</strain>
        <strain evidence="5">DSM 41636</strain>
    </source>
</reference>
<dbReference type="Proteomes" id="UP001183881">
    <property type="component" value="Unassembled WGS sequence"/>
</dbReference>
<feature type="signal peptide" evidence="1">
    <location>
        <begin position="1"/>
        <end position="32"/>
    </location>
</feature>
<reference evidence="4" key="1">
    <citation type="submission" date="2023-07" db="EMBL/GenBank/DDBJ databases">
        <title>30 novel species of actinomycetes from the DSMZ collection.</title>
        <authorList>
            <person name="Nouioui I."/>
        </authorList>
    </citation>
    <scope>NUCLEOTIDE SEQUENCE [LARGE SCALE GENOMIC DNA]</scope>
    <source>
        <strain evidence="4">DSM 41635</strain>
        <strain evidence="2">DSM 41636</strain>
    </source>
</reference>
<dbReference type="GO" id="GO:0005524">
    <property type="term" value="F:ATP binding"/>
    <property type="evidence" value="ECO:0007669"/>
    <property type="project" value="UniProtKB-KW"/>
</dbReference>
<dbReference type="RefSeq" id="WP_030220154.1">
    <property type="nucleotide sequence ID" value="NZ_JAVRFA010000044.1"/>
</dbReference>
<name>A0ABU2Q935_9ACTN</name>
<evidence type="ECO:0000256" key="1">
    <source>
        <dbReference type="SAM" id="SignalP"/>
    </source>
</evidence>
<gene>
    <name evidence="3" type="ORF">RM528_01570</name>
    <name evidence="2" type="ORF">RM705_26290</name>
</gene>
<evidence type="ECO:0000313" key="3">
    <source>
        <dbReference type="EMBL" id="MDT0400537.1"/>
    </source>
</evidence>
<proteinExistence type="predicted"/>
<dbReference type="Proteomes" id="UP001180503">
    <property type="component" value="Unassembled WGS sequence"/>
</dbReference>
<evidence type="ECO:0000313" key="5">
    <source>
        <dbReference type="Proteomes" id="UP001183881"/>
    </source>
</evidence>
<dbReference type="InterPro" id="IPR006311">
    <property type="entry name" value="TAT_signal"/>
</dbReference>
<feature type="chain" id="PRO_5045032639" evidence="1">
    <location>
        <begin position="33"/>
        <end position="92"/>
    </location>
</feature>